<reference evidence="1 2" key="1">
    <citation type="submission" date="2024-03" db="EMBL/GenBank/DDBJ databases">
        <title>Aquirufa genome sequencing.</title>
        <authorList>
            <person name="Pitt A."/>
            <person name="Hahn M.W."/>
        </authorList>
    </citation>
    <scope>NUCLEOTIDE SEQUENCE [LARGE SCALE GENOMIC DNA]</scope>
    <source>
        <strain evidence="1 2">OSTEICH-129V</strain>
    </source>
</reference>
<accession>A0ABW6DCZ0</accession>
<sequence length="172" mass="18670">MNFTTRRDWIKGMALATLGSVVSYPLSAQNSGNTLALSAIDEASLNLWMGAIIPESKIPGAVSLGVPAFVKTMLKDCYEPAAQSTFQKVLGQIPAWFQTENGHAIADATAAEKEQFLFLLEKGHFGAEAQKAMATLKGLTIQGYTTTEYVLVNHLNYQMAPGFWNPCVPVKK</sequence>
<dbReference type="RefSeq" id="WP_377982852.1">
    <property type="nucleotide sequence ID" value="NZ_JBBKXZ010000001.1"/>
</dbReference>
<dbReference type="EMBL" id="JBBKXZ010000001">
    <property type="protein sequence ID" value="MFD3393975.1"/>
    <property type="molecule type" value="Genomic_DNA"/>
</dbReference>
<dbReference type="EC" id="1.-.-.-" evidence="1"/>
<proteinExistence type="predicted"/>
<evidence type="ECO:0000313" key="1">
    <source>
        <dbReference type="EMBL" id="MFD3393975.1"/>
    </source>
</evidence>
<organism evidence="1 2">
    <name type="scientific">Aquirufa avitistagni</name>
    <dbReference type="NCBI Taxonomy" id="3104728"/>
    <lineage>
        <taxon>Bacteria</taxon>
        <taxon>Pseudomonadati</taxon>
        <taxon>Bacteroidota</taxon>
        <taxon>Cytophagia</taxon>
        <taxon>Cytophagales</taxon>
        <taxon>Flectobacillaceae</taxon>
        <taxon>Aquirufa</taxon>
    </lineage>
</organism>
<dbReference type="Proteomes" id="UP001598138">
    <property type="component" value="Unassembled WGS sequence"/>
</dbReference>
<keyword evidence="2" id="KW-1185">Reference proteome</keyword>
<dbReference type="GO" id="GO:0016491">
    <property type="term" value="F:oxidoreductase activity"/>
    <property type="evidence" value="ECO:0007669"/>
    <property type="project" value="UniProtKB-KW"/>
</dbReference>
<protein>
    <submittedName>
        <fullName evidence="1">Gluconate 2-dehydrogenase subunit 3 family protein</fullName>
        <ecNumber evidence="1">1.-.-.-</ecNumber>
    </submittedName>
</protein>
<name>A0ABW6DCZ0_9BACT</name>
<keyword evidence="1" id="KW-0560">Oxidoreductase</keyword>
<dbReference type="Pfam" id="PF13618">
    <property type="entry name" value="Gluconate_2-dh3"/>
    <property type="match status" value="1"/>
</dbReference>
<dbReference type="InterPro" id="IPR027056">
    <property type="entry name" value="Gluconate_2DH_su3"/>
</dbReference>
<evidence type="ECO:0000313" key="2">
    <source>
        <dbReference type="Proteomes" id="UP001598138"/>
    </source>
</evidence>
<gene>
    <name evidence="1" type="ORF">U0R10_05030</name>
</gene>
<comment type="caution">
    <text evidence="1">The sequence shown here is derived from an EMBL/GenBank/DDBJ whole genome shotgun (WGS) entry which is preliminary data.</text>
</comment>